<evidence type="ECO:0000313" key="2">
    <source>
        <dbReference type="EMBL" id="CEH13184.1"/>
    </source>
</evidence>
<name>A0A0P1BBP1_9BASI</name>
<reference evidence="2 3" key="1">
    <citation type="submission" date="2014-09" db="EMBL/GenBank/DDBJ databases">
        <authorList>
            <person name="Magalhaes I.L.F."/>
            <person name="Oliveira U."/>
            <person name="Santos F.R."/>
            <person name="Vidigal T.H.D.A."/>
            <person name="Brescovit A.D."/>
            <person name="Santos A.J."/>
        </authorList>
    </citation>
    <scope>NUCLEOTIDE SEQUENCE [LARGE SCALE GENOMIC DNA]</scope>
</reference>
<evidence type="ECO:0000313" key="3">
    <source>
        <dbReference type="Proteomes" id="UP000054845"/>
    </source>
</evidence>
<keyword evidence="3" id="KW-1185">Reference proteome</keyword>
<dbReference type="AlphaFoldDB" id="A0A0P1BBP1"/>
<dbReference type="Proteomes" id="UP000054845">
    <property type="component" value="Unassembled WGS sequence"/>
</dbReference>
<dbReference type="EMBL" id="CCYA01000206">
    <property type="protein sequence ID" value="CEH13184.1"/>
    <property type="molecule type" value="Genomic_DNA"/>
</dbReference>
<feature type="region of interest" description="Disordered" evidence="1">
    <location>
        <begin position="41"/>
        <end position="85"/>
    </location>
</feature>
<proteinExistence type="predicted"/>
<accession>A0A0P1BBP1</accession>
<protein>
    <submittedName>
        <fullName evidence="2">Uncharacterized protein</fullName>
    </submittedName>
</protein>
<feature type="compositionally biased region" description="Polar residues" evidence="1">
    <location>
        <begin position="71"/>
        <end position="85"/>
    </location>
</feature>
<organism evidence="2 3">
    <name type="scientific">Ceraceosorus bombacis</name>
    <dbReference type="NCBI Taxonomy" id="401625"/>
    <lineage>
        <taxon>Eukaryota</taxon>
        <taxon>Fungi</taxon>
        <taxon>Dikarya</taxon>
        <taxon>Basidiomycota</taxon>
        <taxon>Ustilaginomycotina</taxon>
        <taxon>Exobasidiomycetes</taxon>
        <taxon>Ceraceosorales</taxon>
        <taxon>Ceraceosoraceae</taxon>
        <taxon>Ceraceosorus</taxon>
    </lineage>
</organism>
<sequence>MLLQTQQEQSGCRLGSQQYSFDFIVPSGAVYCDEAALHQHSKHSLATRQVQSTQGPLQQAGNPQHLEERAQSSAQSPPDTSASTV</sequence>
<feature type="compositionally biased region" description="Polar residues" evidence="1">
    <location>
        <begin position="46"/>
        <end position="62"/>
    </location>
</feature>
<evidence type="ECO:0000256" key="1">
    <source>
        <dbReference type="SAM" id="MobiDB-lite"/>
    </source>
</evidence>